<protein>
    <submittedName>
        <fullName evidence="1">CLUMA_CG007829, isoform A</fullName>
    </submittedName>
</protein>
<name>A0A1J1I3H1_9DIPT</name>
<organism evidence="1 2">
    <name type="scientific">Clunio marinus</name>
    <dbReference type="NCBI Taxonomy" id="568069"/>
    <lineage>
        <taxon>Eukaryota</taxon>
        <taxon>Metazoa</taxon>
        <taxon>Ecdysozoa</taxon>
        <taxon>Arthropoda</taxon>
        <taxon>Hexapoda</taxon>
        <taxon>Insecta</taxon>
        <taxon>Pterygota</taxon>
        <taxon>Neoptera</taxon>
        <taxon>Endopterygota</taxon>
        <taxon>Diptera</taxon>
        <taxon>Nematocera</taxon>
        <taxon>Chironomoidea</taxon>
        <taxon>Chironomidae</taxon>
        <taxon>Clunio</taxon>
    </lineage>
</organism>
<sequence>MKTFWIDEYLIDFIAKRLCLYSVLMLTVQGELLIHVAIARNGTSNSTTGNIKKCYTLIVVHIDCVDFEQLKIEDSKIV</sequence>
<dbReference type="Proteomes" id="UP000183832">
    <property type="component" value="Unassembled WGS sequence"/>
</dbReference>
<dbReference type="EMBL" id="CVRI01000038">
    <property type="protein sequence ID" value="CRK94314.1"/>
    <property type="molecule type" value="Genomic_DNA"/>
</dbReference>
<dbReference type="AlphaFoldDB" id="A0A1J1I3H1"/>
<evidence type="ECO:0000313" key="1">
    <source>
        <dbReference type="EMBL" id="CRK94314.1"/>
    </source>
</evidence>
<proteinExistence type="predicted"/>
<accession>A0A1J1I3H1</accession>
<evidence type="ECO:0000313" key="2">
    <source>
        <dbReference type="Proteomes" id="UP000183832"/>
    </source>
</evidence>
<reference evidence="1 2" key="1">
    <citation type="submission" date="2015-04" db="EMBL/GenBank/DDBJ databases">
        <authorList>
            <person name="Syromyatnikov M.Y."/>
            <person name="Popov V.N."/>
        </authorList>
    </citation>
    <scope>NUCLEOTIDE SEQUENCE [LARGE SCALE GENOMIC DNA]</scope>
</reference>
<keyword evidence="2" id="KW-1185">Reference proteome</keyword>
<gene>
    <name evidence="1" type="ORF">CLUMA_CG007829</name>
</gene>